<accession>A0A1L3J7I0</accession>
<gene>
    <name evidence="3" type="ORF">LPB144_12125</name>
</gene>
<dbReference type="EMBL" id="CP018153">
    <property type="protein sequence ID" value="APG61102.1"/>
    <property type="molecule type" value="Genomic_DNA"/>
</dbReference>
<organism evidence="3 4">
    <name type="scientific">Christiangramia salexigens</name>
    <dbReference type="NCBI Taxonomy" id="1913577"/>
    <lineage>
        <taxon>Bacteria</taxon>
        <taxon>Pseudomonadati</taxon>
        <taxon>Bacteroidota</taxon>
        <taxon>Flavobacteriia</taxon>
        <taxon>Flavobacteriales</taxon>
        <taxon>Flavobacteriaceae</taxon>
        <taxon>Christiangramia</taxon>
    </lineage>
</organism>
<protein>
    <recommendedName>
        <fullName evidence="2">Secretion system C-terminal sorting domain-containing protein</fullName>
    </recommendedName>
</protein>
<dbReference type="InterPro" id="IPR026444">
    <property type="entry name" value="Secre_tail"/>
</dbReference>
<dbReference type="KEGG" id="grl:LPB144_12125"/>
<dbReference type="Pfam" id="PF18962">
    <property type="entry name" value="Por_Secre_tail"/>
    <property type="match status" value="1"/>
</dbReference>
<sequence length="1585" mass="164803">MYGQTSDVFDLPDNCVAGDLLPVGAFLSGLEPCIDCEEQDTYPADLSIKLDNKTGSTRTAFAFWAILEVTSDEGIERNFVYGCSGPVEGKGISVLTVDELTFYDENGVEIPGKTLEYQCGTSLLLKDLIIAWTPASDVPSNRCPITADSVESKCRGVNQLRIDTPLGGLVDTVQDVTCFGGNDGSIDIKPIGGKAPYSFDWADLPGTSDPEDRTGLSEGSYSVTITDSDNCEFLIEDIEVGAPSELEATFGSSSDATCNGYSDGSIDINVSGGTPSYTYLWSNGATTQDLTGIAAGTYSVVVTDANGCTDSLEGIEVGEPSELEATFGSSSDATCNGYSDGSIDINVSGGTPSYTYLWSNGATTQDLTGIAAGTYSVVVTDANGCTDSLEGIEVGEPSELEATFGSSSDATCNGYSDGSIDIDVSGGTPSYTYLWSNGATTQDLTGIAAGTYSVVVTDANGCTDSLEGIEVGEPSELEATFGSSSDATCNGYSDGSIDINVIGGTPSYTYLWSNGATTQDLTGIAAGTYSVVVTDANGCTDSLEGIEVGEPSELEATFGSSSDATCNGYSDGSIDIDVSGGTPSYTYLWSNGATTQDLTGIAAGTYSVVVTDANGCTDSLEGIEVGEPSELEATFGSSSDATCSGELDGAIDINVIGGTPSYTYLWSNGATTQDLTGIAAGIYSVVVTDANGCTDSIEGIEVADPSTLEATFDSSSDATCNGYSDGSIDINVIGGTPSYTYLWSNGATTQDLTGIAAGTYSVVVTDANGCTDSINGIEVGEPNELEATFGSSSDATCNGYSDGSIDIDVIGGTPSYTYLWSNGATTQDLTGIAAGTYSVVVTDANGCTDSLNGIEVGEPNELEATFGSSSDATCNGYSDGSIDIDVIGGTPSYTYLWSNGATTQDLTGIAAGTYSVVVTDANGCTDSLEGIEVGEPSELEATFGSSSDATCSGELDGAIDINVIGGTPSYTYLWSNGATTQDLTGIAAGTYSVVVTDANGCTDSIEGIEVADPSTLEATFDSSSDATCNGYSDGSIDINVIGGTPSYTYLWSNGATTQDLTGIAAGTYSVVVTDANGCTDSINGIEVGEPSLLDVQVDVQNVTCPQFNDGIITFTATGGTPPYSSEHGDFNEAGVLVLSGLSPGEYGIVVSDANQCALAIDGIIITEPEDVLIPTIQPTQATCIADAQGSVALSYPVDSGITQFFYSYKTKVDDNYTSYLEYTGPILLSPGNYDFKVKYTEDGCESIPFDVSIQNLPNVDFTLLVDVIPVSCDTGLGNIKIKVGVNPDIDTDFFTYKITSGAVEYFNTKQTLNGFDLPPGTYVIFGLSDNECDSGRTEIIIDEPICEEFEGCTLGYWKNHTDRWPASQPEAPDDNICNTFTTCLDYGLVFTNAPSSISGMSLLEALNARGGGIYNLARQSVAALLNACKGDVNYELSSAQEVIDYVNANFNNASAAGSYLDMLNNAGCTLGGSRATTAPSLTCPVPVTSKPGKNKSAVTSGFKASPVPFKDNLTIQYEFDYVSDVTIQVFDLKGQLLKTFKDKNVTKGDTKQLDLNMRSQANQVYILRMQTKKDVFTKNIISSKK</sequence>
<evidence type="ECO:0000259" key="2">
    <source>
        <dbReference type="Pfam" id="PF18962"/>
    </source>
</evidence>
<keyword evidence="1" id="KW-0732">Signal</keyword>
<proteinExistence type="predicted"/>
<dbReference type="Pfam" id="PF13573">
    <property type="entry name" value="SprB"/>
    <property type="match status" value="13"/>
</dbReference>
<reference evidence="3 4" key="1">
    <citation type="submission" date="2016-11" db="EMBL/GenBank/DDBJ databases">
        <title>Gramella sp. LPB0144 isolated from marine environment.</title>
        <authorList>
            <person name="Kim E."/>
            <person name="Yi H."/>
        </authorList>
    </citation>
    <scope>NUCLEOTIDE SEQUENCE [LARGE SCALE GENOMIC DNA]</scope>
    <source>
        <strain evidence="3 4">LPB0144</strain>
    </source>
</reference>
<feature type="domain" description="Secretion system C-terminal sorting" evidence="2">
    <location>
        <begin position="1506"/>
        <end position="1581"/>
    </location>
</feature>
<evidence type="ECO:0000256" key="1">
    <source>
        <dbReference type="ARBA" id="ARBA00022729"/>
    </source>
</evidence>
<keyword evidence="4" id="KW-1185">Reference proteome</keyword>
<dbReference type="Gene3D" id="2.60.40.740">
    <property type="match status" value="11"/>
</dbReference>
<name>A0A1L3J7I0_9FLAO</name>
<dbReference type="STRING" id="1913577.LPB144_12125"/>
<dbReference type="InterPro" id="IPR025667">
    <property type="entry name" value="SprB_repeat"/>
</dbReference>
<evidence type="ECO:0000313" key="4">
    <source>
        <dbReference type="Proteomes" id="UP000182510"/>
    </source>
</evidence>
<dbReference type="NCBIfam" id="TIGR04183">
    <property type="entry name" value="Por_Secre_tail"/>
    <property type="match status" value="1"/>
</dbReference>
<dbReference type="Proteomes" id="UP000182510">
    <property type="component" value="Chromosome"/>
</dbReference>
<evidence type="ECO:0000313" key="3">
    <source>
        <dbReference type="EMBL" id="APG61102.1"/>
    </source>
</evidence>